<dbReference type="OrthoDB" id="9801824at2"/>
<dbReference type="Proteomes" id="UP000238083">
    <property type="component" value="Unassembled WGS sequence"/>
</dbReference>
<dbReference type="PANTHER" id="PTHR41773">
    <property type="entry name" value="GTP PYROPHOSPHATASE-RELATED"/>
    <property type="match status" value="1"/>
</dbReference>
<dbReference type="RefSeq" id="WP_146149527.1">
    <property type="nucleotide sequence ID" value="NZ_PVZF01000013.1"/>
</dbReference>
<dbReference type="SUPFAM" id="SSF81301">
    <property type="entry name" value="Nucleotidyltransferase"/>
    <property type="match status" value="1"/>
</dbReference>
<dbReference type="EMBL" id="PVZF01000013">
    <property type="protein sequence ID" value="PRY11383.1"/>
    <property type="molecule type" value="Genomic_DNA"/>
</dbReference>
<reference evidence="2 3" key="1">
    <citation type="submission" date="2018-03" db="EMBL/GenBank/DDBJ databases">
        <title>Genomic Encyclopedia of Archaeal and Bacterial Type Strains, Phase II (KMG-II): from individual species to whole genera.</title>
        <authorList>
            <person name="Goeker M."/>
        </authorList>
    </citation>
    <scope>NUCLEOTIDE SEQUENCE [LARGE SCALE GENOMIC DNA]</scope>
    <source>
        <strain evidence="2 3">DSM 19711</strain>
    </source>
</reference>
<comment type="caution">
    <text evidence="2">The sequence shown here is derived from an EMBL/GenBank/DDBJ whole genome shotgun (WGS) entry which is preliminary data.</text>
</comment>
<name>A0A2T0QYD9_9ACTN</name>
<dbReference type="InterPro" id="IPR043519">
    <property type="entry name" value="NT_sf"/>
</dbReference>
<dbReference type="SMART" id="SM00954">
    <property type="entry name" value="RelA_SpoT"/>
    <property type="match status" value="1"/>
</dbReference>
<dbReference type="GO" id="GO:0015969">
    <property type="term" value="P:guanosine tetraphosphate metabolic process"/>
    <property type="evidence" value="ECO:0007669"/>
    <property type="project" value="InterPro"/>
</dbReference>
<proteinExistence type="predicted"/>
<dbReference type="Gene3D" id="1.10.287.860">
    <property type="entry name" value="Nucleotidyltransferase"/>
    <property type="match status" value="1"/>
</dbReference>
<dbReference type="CDD" id="cd05399">
    <property type="entry name" value="NT_Rel-Spo_like"/>
    <property type="match status" value="1"/>
</dbReference>
<dbReference type="AlphaFoldDB" id="A0A2T0QYD9"/>
<dbReference type="Gene3D" id="3.30.460.10">
    <property type="entry name" value="Beta Polymerase, domain 2"/>
    <property type="match status" value="1"/>
</dbReference>
<sequence length="350" mass="38895">MSDGKPAAFAEKYSREHPIYVQHAVLAQEFLLRRLLEQGMPVQAVTARAKEPQSVREKLRRKHYENPETDLTDLVGARIITYYSDEVDKISGYVRSILGTVDSERSGDKRDNLTASQFGYRSVHIIGTLPESELAMAKLPTEPPVYVEIQIRTLLEHAWAQVEHEVVYKSGVVYDEQFRRRVYAVASTLEILDRELENLRDAKYRLVDTYIAAYRAHMSLEQDLDSARLAAAFEVVMPQAPGWRSDAAPSAAKTHHSDALCVEILQAAGVRSVSELIVLVRSARAAEIFAKYAAEAGCASTEVPHYYAALLVAAIAKSEVVADFKGAFTSAVLAVLTSDDESESESNEME</sequence>
<dbReference type="InterPro" id="IPR007685">
    <property type="entry name" value="RelA_SpoT"/>
</dbReference>
<evidence type="ECO:0000313" key="2">
    <source>
        <dbReference type="EMBL" id="PRY11383.1"/>
    </source>
</evidence>
<gene>
    <name evidence="2" type="ORF">CLV37_1134</name>
</gene>
<feature type="domain" description="RelA/SpoT" evidence="1">
    <location>
        <begin position="47"/>
        <end position="174"/>
    </location>
</feature>
<evidence type="ECO:0000259" key="1">
    <source>
        <dbReference type="SMART" id="SM00954"/>
    </source>
</evidence>
<keyword evidence="3" id="KW-1185">Reference proteome</keyword>
<dbReference type="PANTHER" id="PTHR41773:SF1">
    <property type="entry name" value="RELA_SPOT DOMAIN-CONTAINING PROTEIN"/>
    <property type="match status" value="1"/>
</dbReference>
<dbReference type="Pfam" id="PF04607">
    <property type="entry name" value="RelA_SpoT"/>
    <property type="match status" value="1"/>
</dbReference>
<protein>
    <submittedName>
        <fullName evidence="2">RelA/SpoT family protein</fullName>
    </submittedName>
</protein>
<organism evidence="2 3">
    <name type="scientific">Kineococcus rhizosphaerae</name>
    <dbReference type="NCBI Taxonomy" id="559628"/>
    <lineage>
        <taxon>Bacteria</taxon>
        <taxon>Bacillati</taxon>
        <taxon>Actinomycetota</taxon>
        <taxon>Actinomycetes</taxon>
        <taxon>Kineosporiales</taxon>
        <taxon>Kineosporiaceae</taxon>
        <taxon>Kineococcus</taxon>
    </lineage>
</organism>
<accession>A0A2T0QYD9</accession>
<evidence type="ECO:0000313" key="3">
    <source>
        <dbReference type="Proteomes" id="UP000238083"/>
    </source>
</evidence>